<comment type="caution">
    <text evidence="1">The sequence shown here is derived from an EMBL/GenBank/DDBJ whole genome shotgun (WGS) entry which is preliminary data.</text>
</comment>
<dbReference type="Proteomes" id="UP000010408">
    <property type="component" value="Unassembled WGS sequence"/>
</dbReference>
<reference evidence="1 2" key="1">
    <citation type="submission" date="2012-05" db="EMBL/GenBank/DDBJ databases">
        <authorList>
            <person name="Weinstock G."/>
            <person name="Sodergren E."/>
            <person name="Lobos E.A."/>
            <person name="Fulton L."/>
            <person name="Fulton R."/>
            <person name="Courtney L."/>
            <person name="Fronick C."/>
            <person name="O'Laughlin M."/>
            <person name="Godfrey J."/>
            <person name="Wilson R.M."/>
            <person name="Miner T."/>
            <person name="Farmer C."/>
            <person name="Delehaunty K."/>
            <person name="Cordes M."/>
            <person name="Minx P."/>
            <person name="Tomlinson C."/>
            <person name="Chen J."/>
            <person name="Wollam A."/>
            <person name="Pepin K.H."/>
            <person name="Bhonagiri V."/>
            <person name="Zhang X."/>
            <person name="Suruliraj S."/>
            <person name="Warren W."/>
            <person name="Mitreva M."/>
            <person name="Mardis E.R."/>
            <person name="Wilson R.K."/>
        </authorList>
    </citation>
    <scope>NUCLEOTIDE SEQUENCE [LARGE SCALE GENOMIC DNA]</scope>
    <source>
        <strain evidence="1 2">F0037</strain>
    </source>
</reference>
<evidence type="ECO:0000313" key="1">
    <source>
        <dbReference type="EMBL" id="EKY00233.1"/>
    </source>
</evidence>
<dbReference type="EMBL" id="AMEQ01000040">
    <property type="protein sequence ID" value="EKY00233.1"/>
    <property type="molecule type" value="Genomic_DNA"/>
</dbReference>
<sequence length="66" mass="7712">MRRSEGEKSEPLWQGKALFGSTKHKDKERLPSLRLPRLKYLLQGKGNTIFTNPLIPPLLDLQCFRY</sequence>
<gene>
    <name evidence="1" type="ORF">HMPREF9134_01564</name>
</gene>
<dbReference type="HOGENOM" id="CLU_2827508_0_0_10"/>
<evidence type="ECO:0000313" key="2">
    <source>
        <dbReference type="Proteomes" id="UP000010408"/>
    </source>
</evidence>
<dbReference type="AlphaFoldDB" id="L1NA32"/>
<accession>L1NA32</accession>
<name>L1NA32_9PORP</name>
<organism evidence="1 2">
    <name type="scientific">Porphyromonas catoniae F0037</name>
    <dbReference type="NCBI Taxonomy" id="1127696"/>
    <lineage>
        <taxon>Bacteria</taxon>
        <taxon>Pseudomonadati</taxon>
        <taxon>Bacteroidota</taxon>
        <taxon>Bacteroidia</taxon>
        <taxon>Bacteroidales</taxon>
        <taxon>Porphyromonadaceae</taxon>
        <taxon>Porphyromonas</taxon>
    </lineage>
</organism>
<protein>
    <submittedName>
        <fullName evidence="1">Uncharacterized protein</fullName>
    </submittedName>
</protein>
<proteinExistence type="predicted"/>